<gene>
    <name evidence="5" type="ORF">TAV2_LOCUS22427</name>
</gene>
<keyword evidence="3" id="KW-0808">Transferase</keyword>
<accession>A0AAU9SX40</accession>
<evidence type="ECO:0000313" key="5">
    <source>
        <dbReference type="EMBL" id="CAH2075723.1"/>
    </source>
</evidence>
<comment type="similarity">
    <text evidence="1">Belongs to the UDP-glycosyltransferase family.</text>
</comment>
<evidence type="ECO:0000313" key="6">
    <source>
        <dbReference type="Proteomes" id="UP000836841"/>
    </source>
</evidence>
<comment type="caution">
    <text evidence="5">The sequence shown here is derived from an EMBL/GenBank/DDBJ whole genome shotgun (WGS) entry which is preliminary data.</text>
</comment>
<organism evidence="5 6">
    <name type="scientific">Thlaspi arvense</name>
    <name type="common">Field penny-cress</name>
    <dbReference type="NCBI Taxonomy" id="13288"/>
    <lineage>
        <taxon>Eukaryota</taxon>
        <taxon>Viridiplantae</taxon>
        <taxon>Streptophyta</taxon>
        <taxon>Embryophyta</taxon>
        <taxon>Tracheophyta</taxon>
        <taxon>Spermatophyta</taxon>
        <taxon>Magnoliopsida</taxon>
        <taxon>eudicotyledons</taxon>
        <taxon>Gunneridae</taxon>
        <taxon>Pentapetalae</taxon>
        <taxon>rosids</taxon>
        <taxon>malvids</taxon>
        <taxon>Brassicales</taxon>
        <taxon>Brassicaceae</taxon>
        <taxon>Thlaspideae</taxon>
        <taxon>Thlaspi</taxon>
    </lineage>
</organism>
<dbReference type="Pfam" id="PF00201">
    <property type="entry name" value="UDPGT"/>
    <property type="match status" value="1"/>
</dbReference>
<keyword evidence="6" id="KW-1185">Reference proteome</keyword>
<dbReference type="Proteomes" id="UP000836841">
    <property type="component" value="Unassembled WGS sequence"/>
</dbReference>
<keyword evidence="4" id="KW-0732">Signal</keyword>
<dbReference type="InterPro" id="IPR002213">
    <property type="entry name" value="UDP_glucos_trans"/>
</dbReference>
<proteinExistence type="inferred from homology"/>
<keyword evidence="2" id="KW-0328">Glycosyltransferase</keyword>
<dbReference type="AlphaFoldDB" id="A0AAU9SX40"/>
<name>A0AAU9SX40_THLAR</name>
<evidence type="ECO:0000256" key="1">
    <source>
        <dbReference type="ARBA" id="ARBA00009995"/>
    </source>
</evidence>
<feature type="chain" id="PRO_5043773548" evidence="4">
    <location>
        <begin position="28"/>
        <end position="110"/>
    </location>
</feature>
<evidence type="ECO:0000256" key="2">
    <source>
        <dbReference type="ARBA" id="ARBA00022676"/>
    </source>
</evidence>
<evidence type="ECO:0000256" key="3">
    <source>
        <dbReference type="ARBA" id="ARBA00022679"/>
    </source>
</evidence>
<evidence type="ECO:0000256" key="4">
    <source>
        <dbReference type="SAM" id="SignalP"/>
    </source>
</evidence>
<sequence length="110" mass="12568">MFPKIFTIIIQAFIYLLYLQLTEIACGLEASGHNFTWVVFGKDDEKEEERDKWLPKGFEERMKGRGMIIKGRAPQLLILDHLSVGGFLTHCSWNSVIEGITAGLPLITWQ</sequence>
<feature type="non-terminal residue" evidence="5">
    <location>
        <position position="110"/>
    </location>
</feature>
<dbReference type="PANTHER" id="PTHR48047">
    <property type="entry name" value="GLYCOSYLTRANSFERASE"/>
    <property type="match status" value="1"/>
</dbReference>
<dbReference type="SUPFAM" id="SSF53756">
    <property type="entry name" value="UDP-Glycosyltransferase/glycogen phosphorylase"/>
    <property type="match status" value="1"/>
</dbReference>
<dbReference type="GO" id="GO:0035251">
    <property type="term" value="F:UDP-glucosyltransferase activity"/>
    <property type="evidence" value="ECO:0007669"/>
    <property type="project" value="UniProtKB-ARBA"/>
</dbReference>
<dbReference type="EMBL" id="CAJVSB020000875">
    <property type="protein sequence ID" value="CAH2075723.1"/>
    <property type="molecule type" value="Genomic_DNA"/>
</dbReference>
<protein>
    <submittedName>
        <fullName evidence="5">Uncharacterized protein</fullName>
    </submittedName>
</protein>
<reference evidence="5 6" key="1">
    <citation type="submission" date="2022-03" db="EMBL/GenBank/DDBJ databases">
        <authorList>
            <person name="Nunn A."/>
            <person name="Chopra R."/>
            <person name="Nunn A."/>
            <person name="Contreras Garrido A."/>
        </authorList>
    </citation>
    <scope>NUCLEOTIDE SEQUENCE [LARGE SCALE GENOMIC DNA]</scope>
</reference>
<feature type="signal peptide" evidence="4">
    <location>
        <begin position="1"/>
        <end position="27"/>
    </location>
</feature>
<dbReference type="PANTHER" id="PTHR48047:SF45">
    <property type="entry name" value="SCOPOLETIN GLUCOSYLTRANSFERASE-LIKE"/>
    <property type="match status" value="1"/>
</dbReference>
<dbReference type="Gene3D" id="3.40.50.2000">
    <property type="entry name" value="Glycogen Phosphorylase B"/>
    <property type="match status" value="1"/>
</dbReference>